<dbReference type="Pfam" id="PF03160">
    <property type="entry name" value="Calx-beta"/>
    <property type="match status" value="1"/>
</dbReference>
<evidence type="ECO:0000313" key="7">
    <source>
        <dbReference type="EMBL" id="RGX06100.1"/>
    </source>
</evidence>
<evidence type="ECO:0000256" key="3">
    <source>
        <dbReference type="ARBA" id="ARBA00022837"/>
    </source>
</evidence>
<dbReference type="RefSeq" id="WP_117513853.1">
    <property type="nucleotide sequence ID" value="NZ_JAQCPI010000045.1"/>
</dbReference>
<name>A0A413EGR6_BACOV</name>
<proteinExistence type="predicted"/>
<feature type="domain" description="Calx-beta" evidence="6">
    <location>
        <begin position="21"/>
        <end position="119"/>
    </location>
</feature>
<keyword evidence="4" id="KW-0813">Transport</keyword>
<dbReference type="Gene3D" id="2.60.40.2030">
    <property type="match status" value="1"/>
</dbReference>
<evidence type="ECO:0000256" key="5">
    <source>
        <dbReference type="SAM" id="SignalP"/>
    </source>
</evidence>
<dbReference type="GO" id="GO:0016020">
    <property type="term" value="C:membrane"/>
    <property type="evidence" value="ECO:0007669"/>
    <property type="project" value="InterPro"/>
</dbReference>
<dbReference type="AlphaFoldDB" id="A0A413EGR6"/>
<dbReference type="SUPFAM" id="SSF141072">
    <property type="entry name" value="CalX-like"/>
    <property type="match status" value="1"/>
</dbReference>
<comment type="caution">
    <text evidence="7">The sequence shown here is derived from an EMBL/GenBank/DDBJ whole genome shotgun (WGS) entry which is preliminary data.</text>
</comment>
<keyword evidence="4" id="KW-0406">Ion transport</keyword>
<dbReference type="PANTHER" id="PTHR11878">
    <property type="entry name" value="SODIUM/CALCIUM EXCHANGER"/>
    <property type="match status" value="1"/>
</dbReference>
<evidence type="ECO:0000256" key="1">
    <source>
        <dbReference type="ARBA" id="ARBA00022729"/>
    </source>
</evidence>
<accession>A0A413EGR6</accession>
<gene>
    <name evidence="7" type="ORF">DWV35_23040</name>
</gene>
<feature type="chain" id="PRO_5019320330" description="Calx-beta domain-containing protein" evidence="5">
    <location>
        <begin position="21"/>
        <end position="297"/>
    </location>
</feature>
<evidence type="ECO:0000256" key="2">
    <source>
        <dbReference type="ARBA" id="ARBA00022737"/>
    </source>
</evidence>
<organism evidence="7 8">
    <name type="scientific">Bacteroides ovatus</name>
    <dbReference type="NCBI Taxonomy" id="28116"/>
    <lineage>
        <taxon>Bacteria</taxon>
        <taxon>Pseudomonadati</taxon>
        <taxon>Bacteroidota</taxon>
        <taxon>Bacteroidia</taxon>
        <taxon>Bacteroidales</taxon>
        <taxon>Bacteroidaceae</taxon>
        <taxon>Bacteroides</taxon>
    </lineage>
</organism>
<keyword evidence="1 5" id="KW-0732">Signal</keyword>
<dbReference type="GO" id="GO:0030001">
    <property type="term" value="P:metal ion transport"/>
    <property type="evidence" value="ECO:0007669"/>
    <property type="project" value="TreeGrafter"/>
</dbReference>
<dbReference type="PROSITE" id="PS51257">
    <property type="entry name" value="PROKAR_LIPOPROTEIN"/>
    <property type="match status" value="1"/>
</dbReference>
<feature type="signal peptide" evidence="5">
    <location>
        <begin position="1"/>
        <end position="20"/>
    </location>
</feature>
<evidence type="ECO:0000313" key="8">
    <source>
        <dbReference type="Proteomes" id="UP000286031"/>
    </source>
</evidence>
<dbReference type="InterPro" id="IPR003644">
    <property type="entry name" value="Calx_beta"/>
</dbReference>
<protein>
    <recommendedName>
        <fullName evidence="6">Calx-beta domain-containing protein</fullName>
    </recommendedName>
</protein>
<dbReference type="EMBL" id="QSBI01000043">
    <property type="protein sequence ID" value="RGX06100.1"/>
    <property type="molecule type" value="Genomic_DNA"/>
</dbReference>
<sequence length="297" mass="33186">MNYLKIYTLLLCAVLIAACSDDEEQFNSGAATVSLQETVMTVKESAGLCTVPVVVTGEHTGTIRVTFELKDHTAKEDENYIVTTKTLLIPAGQETINFEFKTVDDKDVNDDRSFDIEIADVKGASIGTNNRLTVIIKDNDSSFYETLSGTWVFTGTASATNASNVQVGFSVKVNTAEEGTEAYEHYLVCSNKNGFDPDNDIEWEFSWRLHYEYDSVAQKTYLSIVPGEDVASYGPYTIRFRRLALDGSTSDVYRGEYDAETKTVTFENANLIGDMYKDGLIQIQKFRLFGCKMEHIR</sequence>
<evidence type="ECO:0000259" key="6">
    <source>
        <dbReference type="SMART" id="SM00237"/>
    </source>
</evidence>
<keyword evidence="2" id="KW-0677">Repeat</keyword>
<dbReference type="Proteomes" id="UP000286031">
    <property type="component" value="Unassembled WGS sequence"/>
</dbReference>
<dbReference type="SMART" id="SM00237">
    <property type="entry name" value="Calx_beta"/>
    <property type="match status" value="1"/>
</dbReference>
<evidence type="ECO:0000256" key="4">
    <source>
        <dbReference type="ARBA" id="ARBA00023065"/>
    </source>
</evidence>
<reference evidence="7 8" key="1">
    <citation type="submission" date="2018-08" db="EMBL/GenBank/DDBJ databases">
        <title>A genome reference for cultivated species of the human gut microbiota.</title>
        <authorList>
            <person name="Zou Y."/>
            <person name="Xue W."/>
            <person name="Luo G."/>
        </authorList>
    </citation>
    <scope>NUCLEOTIDE SEQUENCE [LARGE SCALE GENOMIC DNA]</scope>
    <source>
        <strain evidence="7 8">AF04-46</strain>
    </source>
</reference>
<dbReference type="InterPro" id="IPR038081">
    <property type="entry name" value="CalX-like_sf"/>
</dbReference>
<dbReference type="InterPro" id="IPR051171">
    <property type="entry name" value="CaCA"/>
</dbReference>
<dbReference type="GO" id="GO:0007154">
    <property type="term" value="P:cell communication"/>
    <property type="evidence" value="ECO:0007669"/>
    <property type="project" value="InterPro"/>
</dbReference>
<keyword evidence="3" id="KW-0106">Calcium</keyword>
<dbReference type="PANTHER" id="PTHR11878:SF65">
    <property type="entry name" value="NA_CA-EXCHANGE PROTEIN, ISOFORM G"/>
    <property type="match status" value="1"/>
</dbReference>